<sequence length="134" mass="15511">MDIDKKLREQLNKESEQLDDLLRADRGLFGRIIDSYHSSMSFWIVYSLFFATLIGAVLCFCAYQFFMAGDLKDMVFWATLSLACMIVMAPLKLWLLNESGRQAVLREIKRMEIRNEQKLAAIEQILTKSSSEKC</sequence>
<evidence type="ECO:0000313" key="2">
    <source>
        <dbReference type="EMBL" id="MBB6521562.1"/>
    </source>
</evidence>
<reference evidence="2 3" key="1">
    <citation type="submission" date="2020-08" db="EMBL/GenBank/DDBJ databases">
        <title>Genomic Encyclopedia of Type Strains, Phase IV (KMG-IV): sequencing the most valuable type-strain genomes for metagenomic binning, comparative biology and taxonomic classification.</title>
        <authorList>
            <person name="Goeker M."/>
        </authorList>
    </citation>
    <scope>NUCLEOTIDE SEQUENCE [LARGE SCALE GENOMIC DNA]</scope>
    <source>
        <strain evidence="2 3">DSM 22368</strain>
    </source>
</reference>
<dbReference type="Pfam" id="PF20556">
    <property type="entry name" value="DUF6768"/>
    <property type="match status" value="1"/>
</dbReference>
<name>A0A7X0JSQ9_9GAMM</name>
<keyword evidence="1" id="KW-0812">Transmembrane</keyword>
<organism evidence="2 3">
    <name type="scientific">Pseudoteredinibacter isoporae</name>
    <dbReference type="NCBI Taxonomy" id="570281"/>
    <lineage>
        <taxon>Bacteria</taxon>
        <taxon>Pseudomonadati</taxon>
        <taxon>Pseudomonadota</taxon>
        <taxon>Gammaproteobacteria</taxon>
        <taxon>Cellvibrionales</taxon>
        <taxon>Cellvibrionaceae</taxon>
        <taxon>Pseudoteredinibacter</taxon>
    </lineage>
</organism>
<feature type="transmembrane region" description="Helical" evidence="1">
    <location>
        <begin position="43"/>
        <end position="68"/>
    </location>
</feature>
<dbReference type="RefSeq" id="WP_166844325.1">
    <property type="nucleotide sequence ID" value="NZ_JAAONY010000002.1"/>
</dbReference>
<dbReference type="AlphaFoldDB" id="A0A7X0JSQ9"/>
<protein>
    <submittedName>
        <fullName evidence="2">Uncharacterized protein</fullName>
    </submittedName>
</protein>
<feature type="transmembrane region" description="Helical" evidence="1">
    <location>
        <begin position="74"/>
        <end position="96"/>
    </location>
</feature>
<evidence type="ECO:0000313" key="3">
    <source>
        <dbReference type="Proteomes" id="UP000528457"/>
    </source>
</evidence>
<proteinExistence type="predicted"/>
<comment type="caution">
    <text evidence="2">The sequence shown here is derived from an EMBL/GenBank/DDBJ whole genome shotgun (WGS) entry which is preliminary data.</text>
</comment>
<keyword evidence="3" id="KW-1185">Reference proteome</keyword>
<dbReference type="Proteomes" id="UP000528457">
    <property type="component" value="Unassembled WGS sequence"/>
</dbReference>
<evidence type="ECO:0000256" key="1">
    <source>
        <dbReference type="SAM" id="Phobius"/>
    </source>
</evidence>
<accession>A0A7X0JSQ9</accession>
<keyword evidence="1" id="KW-1133">Transmembrane helix</keyword>
<gene>
    <name evidence="2" type="ORF">HNR48_001847</name>
</gene>
<keyword evidence="1" id="KW-0472">Membrane</keyword>
<dbReference type="EMBL" id="JACHHT010000002">
    <property type="protein sequence ID" value="MBB6521562.1"/>
    <property type="molecule type" value="Genomic_DNA"/>
</dbReference>
<dbReference type="InterPro" id="IPR046659">
    <property type="entry name" value="DUF6768"/>
</dbReference>
<dbReference type="InParanoid" id="A0A7X0JSQ9"/>